<feature type="transmembrane region" description="Helical" evidence="1">
    <location>
        <begin position="12"/>
        <end position="29"/>
    </location>
</feature>
<gene>
    <name evidence="2" type="ORF">ASU33_00050</name>
</gene>
<keyword evidence="1" id="KW-0472">Membrane</keyword>
<reference evidence="2 3" key="1">
    <citation type="submission" date="2015-11" db="EMBL/GenBank/DDBJ databases">
        <title>Solirubrum puertoriconensis gen. nov. an environmental bacteria isolated in Puerto Rico.</title>
        <authorList>
            <person name="Cuebas-Irizarry M.F."/>
            <person name="Montalvo-Rodriguez R."/>
        </authorList>
    </citation>
    <scope>NUCLEOTIDE SEQUENCE [LARGE SCALE GENOMIC DNA]</scope>
    <source>
        <strain evidence="2 3">MC1A</strain>
    </source>
</reference>
<name>A0A9X0HH40_SOLP1</name>
<protein>
    <submittedName>
        <fullName evidence="2">Uncharacterized protein</fullName>
    </submittedName>
</protein>
<sequence>MNSPLLSSSKVLVPGAVFVQVVAAVWLLLKETLQPREPQEPACSARYAMLQRQQQWATRLFWLATVVLGAGLLLGMAG</sequence>
<feature type="transmembrane region" description="Helical" evidence="1">
    <location>
        <begin position="56"/>
        <end position="77"/>
    </location>
</feature>
<organism evidence="2 3">
    <name type="scientific">Solirubrum puertoriconensis</name>
    <dbReference type="NCBI Taxonomy" id="1751427"/>
    <lineage>
        <taxon>Bacteria</taxon>
        <taxon>Pseudomonadati</taxon>
        <taxon>Bacteroidota</taxon>
        <taxon>Cytophagia</taxon>
        <taxon>Cytophagales</taxon>
    </lineage>
</organism>
<dbReference type="Proteomes" id="UP000054223">
    <property type="component" value="Unassembled WGS sequence"/>
</dbReference>
<keyword evidence="3" id="KW-1185">Reference proteome</keyword>
<dbReference type="OrthoDB" id="9917325at2"/>
<evidence type="ECO:0000256" key="1">
    <source>
        <dbReference type="SAM" id="Phobius"/>
    </source>
</evidence>
<dbReference type="EMBL" id="LNAL01000008">
    <property type="protein sequence ID" value="KUG05820.1"/>
    <property type="molecule type" value="Genomic_DNA"/>
</dbReference>
<dbReference type="AlphaFoldDB" id="A0A9X0HH40"/>
<keyword evidence="1" id="KW-1133">Transmembrane helix</keyword>
<dbReference type="RefSeq" id="WP_059071514.1">
    <property type="nucleotide sequence ID" value="NZ_LNAL01000008.1"/>
</dbReference>
<accession>A0A9X0HH40</accession>
<evidence type="ECO:0000313" key="3">
    <source>
        <dbReference type="Proteomes" id="UP000054223"/>
    </source>
</evidence>
<proteinExistence type="predicted"/>
<evidence type="ECO:0000313" key="2">
    <source>
        <dbReference type="EMBL" id="KUG05820.1"/>
    </source>
</evidence>
<comment type="caution">
    <text evidence="2">The sequence shown here is derived from an EMBL/GenBank/DDBJ whole genome shotgun (WGS) entry which is preliminary data.</text>
</comment>
<keyword evidence="1" id="KW-0812">Transmembrane</keyword>